<reference evidence="2 3" key="2">
    <citation type="submission" date="2018-06" db="EMBL/GenBank/DDBJ databases">
        <title>Isolation of heavy metals resistant Paenibacillus silvae NC2 from Gold-Copper mine in ZiJin, China.</title>
        <authorList>
            <person name="Xu J."/>
            <person name="Mazhar H.S."/>
            <person name="Rensing C."/>
        </authorList>
    </citation>
    <scope>NUCLEOTIDE SEQUENCE [LARGE SCALE GENOMIC DNA]</scope>
    <source>
        <strain evidence="2 3">NC2</strain>
    </source>
</reference>
<keyword evidence="4" id="KW-1185">Reference proteome</keyword>
<reference evidence="4" key="3">
    <citation type="journal article" date="2019" name="Int. J. Syst. Evol. Microbiol.">
        <title>The Global Catalogue of Microorganisms (GCM) 10K type strain sequencing project: providing services to taxonomists for standard genome sequencing and annotation.</title>
        <authorList>
            <consortium name="The Broad Institute Genomics Platform"/>
            <consortium name="The Broad Institute Genome Sequencing Center for Infectious Disease"/>
            <person name="Wu L."/>
            <person name="Ma J."/>
        </authorList>
    </citation>
    <scope>NUCLEOTIDE SEQUENCE [LARGE SCALE GENOMIC DNA]</scope>
    <source>
        <strain evidence="4">CGMCC 1.12770</strain>
    </source>
</reference>
<name>A0A2W6PF17_9BACL</name>
<dbReference type="AlphaFoldDB" id="A0A2W6PF17"/>
<dbReference type="Proteomes" id="UP000652153">
    <property type="component" value="Unassembled WGS sequence"/>
</dbReference>
<gene>
    <name evidence="2" type="ORF">DN757_05440</name>
    <name evidence="1" type="ORF">GCM10008014_40100</name>
</gene>
<protein>
    <submittedName>
        <fullName evidence="2">Uncharacterized protein</fullName>
    </submittedName>
</protein>
<evidence type="ECO:0000313" key="3">
    <source>
        <dbReference type="Proteomes" id="UP000249204"/>
    </source>
</evidence>
<reference evidence="1" key="1">
    <citation type="journal article" date="2014" name="Int. J. Syst. Evol. Microbiol.">
        <title>Complete genome of a new Firmicutes species belonging to the dominant human colonic microbiota ('Ruminococcus bicirculans') reveals two chromosomes and a selective capacity to utilize plant glucans.</title>
        <authorList>
            <consortium name="NISC Comparative Sequencing Program"/>
            <person name="Wegmann U."/>
            <person name="Louis P."/>
            <person name="Goesmann A."/>
            <person name="Henrissat B."/>
            <person name="Duncan S.H."/>
            <person name="Flint H.J."/>
        </authorList>
    </citation>
    <scope>NUCLEOTIDE SEQUENCE</scope>
    <source>
        <strain evidence="1">CGMCC 1.12770</strain>
    </source>
</reference>
<proteinExistence type="predicted"/>
<dbReference type="EMBL" id="QKWW01000016">
    <property type="protein sequence ID" value="PZT56696.1"/>
    <property type="molecule type" value="Genomic_DNA"/>
</dbReference>
<reference evidence="1" key="4">
    <citation type="submission" date="2024-05" db="EMBL/GenBank/DDBJ databases">
        <authorList>
            <person name="Sun Q."/>
            <person name="Zhou Y."/>
        </authorList>
    </citation>
    <scope>NUCLEOTIDE SEQUENCE</scope>
    <source>
        <strain evidence="1">CGMCC 1.12770</strain>
    </source>
</reference>
<sequence length="67" mass="7905">MQMNTPKPLSNESRKRYLGDITQFYFLTNRGKLILANQYKNRRSTRVFSEIRFLGIVTIPENPISLK</sequence>
<accession>A0A2W6PF17</accession>
<dbReference type="Proteomes" id="UP000249204">
    <property type="component" value="Unassembled WGS sequence"/>
</dbReference>
<evidence type="ECO:0000313" key="4">
    <source>
        <dbReference type="Proteomes" id="UP000652153"/>
    </source>
</evidence>
<organism evidence="2 3">
    <name type="scientific">Paenibacillus silvae</name>
    <dbReference type="NCBI Taxonomy" id="1325358"/>
    <lineage>
        <taxon>Bacteria</taxon>
        <taxon>Bacillati</taxon>
        <taxon>Bacillota</taxon>
        <taxon>Bacilli</taxon>
        <taxon>Bacillales</taxon>
        <taxon>Paenibacillaceae</taxon>
        <taxon>Paenibacillus</taxon>
    </lineage>
</organism>
<evidence type="ECO:0000313" key="1">
    <source>
        <dbReference type="EMBL" id="GGH63044.1"/>
    </source>
</evidence>
<comment type="caution">
    <text evidence="2">The sequence shown here is derived from an EMBL/GenBank/DDBJ whole genome shotgun (WGS) entry which is preliminary data.</text>
</comment>
<dbReference type="EMBL" id="BMFU01000006">
    <property type="protein sequence ID" value="GGH63044.1"/>
    <property type="molecule type" value="Genomic_DNA"/>
</dbReference>
<evidence type="ECO:0000313" key="2">
    <source>
        <dbReference type="EMBL" id="PZT56696.1"/>
    </source>
</evidence>